<dbReference type="Gramene" id="OB01G38400.1">
    <property type="protein sequence ID" value="OB01G38400.1"/>
    <property type="gene ID" value="OB01G38400"/>
</dbReference>
<organism evidence="1">
    <name type="scientific">Oryza brachyantha</name>
    <name type="common">malo sina</name>
    <dbReference type="NCBI Taxonomy" id="4533"/>
    <lineage>
        <taxon>Eukaryota</taxon>
        <taxon>Viridiplantae</taxon>
        <taxon>Streptophyta</taxon>
        <taxon>Embryophyta</taxon>
        <taxon>Tracheophyta</taxon>
        <taxon>Spermatophyta</taxon>
        <taxon>Magnoliopsida</taxon>
        <taxon>Liliopsida</taxon>
        <taxon>Poales</taxon>
        <taxon>Poaceae</taxon>
        <taxon>BOP clade</taxon>
        <taxon>Oryzoideae</taxon>
        <taxon>Oryzeae</taxon>
        <taxon>Oryzinae</taxon>
        <taxon>Oryza</taxon>
    </lineage>
</organism>
<dbReference type="EnsemblPlants" id="OB01G38400.1">
    <property type="protein sequence ID" value="OB01G38400.1"/>
    <property type="gene ID" value="OB01G38400"/>
</dbReference>
<keyword evidence="2" id="KW-1185">Reference proteome</keyword>
<evidence type="ECO:0000313" key="2">
    <source>
        <dbReference type="Proteomes" id="UP000006038"/>
    </source>
</evidence>
<dbReference type="Proteomes" id="UP000006038">
    <property type="component" value="Chromosome 1"/>
</dbReference>
<accession>J3L3N4</accession>
<reference evidence="1" key="2">
    <citation type="submission" date="2013-04" db="UniProtKB">
        <authorList>
            <consortium name="EnsemblPlants"/>
        </authorList>
    </citation>
    <scope>IDENTIFICATION</scope>
</reference>
<sequence>ELWRVGGLSRIAWLSCWSLLNCDFKTKLLNFNVEGYLTMLLEMLLRAYLVMLK</sequence>
<reference evidence="1" key="1">
    <citation type="journal article" date="2013" name="Nat. Commun.">
        <title>Whole-genome sequencing of Oryza brachyantha reveals mechanisms underlying Oryza genome evolution.</title>
        <authorList>
            <person name="Chen J."/>
            <person name="Huang Q."/>
            <person name="Gao D."/>
            <person name="Wang J."/>
            <person name="Lang Y."/>
            <person name="Liu T."/>
            <person name="Li B."/>
            <person name="Bai Z."/>
            <person name="Luis Goicoechea J."/>
            <person name="Liang C."/>
            <person name="Chen C."/>
            <person name="Zhang W."/>
            <person name="Sun S."/>
            <person name="Liao Y."/>
            <person name="Zhang X."/>
            <person name="Yang L."/>
            <person name="Song C."/>
            <person name="Wang M."/>
            <person name="Shi J."/>
            <person name="Liu G."/>
            <person name="Liu J."/>
            <person name="Zhou H."/>
            <person name="Zhou W."/>
            <person name="Yu Q."/>
            <person name="An N."/>
            <person name="Chen Y."/>
            <person name="Cai Q."/>
            <person name="Wang B."/>
            <person name="Liu B."/>
            <person name="Min J."/>
            <person name="Huang Y."/>
            <person name="Wu H."/>
            <person name="Li Z."/>
            <person name="Zhang Y."/>
            <person name="Yin Y."/>
            <person name="Song W."/>
            <person name="Jiang J."/>
            <person name="Jackson S.A."/>
            <person name="Wing R.A."/>
            <person name="Wang J."/>
            <person name="Chen M."/>
        </authorList>
    </citation>
    <scope>NUCLEOTIDE SEQUENCE [LARGE SCALE GENOMIC DNA]</scope>
    <source>
        <strain evidence="1">cv. IRGC 101232</strain>
    </source>
</reference>
<evidence type="ECO:0000313" key="1">
    <source>
        <dbReference type="EnsemblPlants" id="OB01G38400.1"/>
    </source>
</evidence>
<protein>
    <submittedName>
        <fullName evidence="1">Uncharacterized protein</fullName>
    </submittedName>
</protein>
<dbReference type="HOGENOM" id="CLU_3074870_0_0_1"/>
<dbReference type="AlphaFoldDB" id="J3L3N4"/>
<proteinExistence type="predicted"/>
<name>J3L3N4_ORYBR</name>